<evidence type="ECO:0000313" key="9">
    <source>
        <dbReference type="Proteomes" id="UP001050691"/>
    </source>
</evidence>
<feature type="domain" description="Nucleoporin Nup54 alpha-helical" evidence="7">
    <location>
        <begin position="381"/>
        <end position="534"/>
    </location>
</feature>
<feature type="compositionally biased region" description="Low complexity" evidence="6">
    <location>
        <begin position="253"/>
        <end position="267"/>
    </location>
</feature>
<sequence length="619" mass="65298">MSSLFGGTKPSIFGNAPSTGFGSNNANQNPASSIFGTPQQPAGNSSSFGAGNTSGTTPGLFGNNPPTLTNNPSPFSQSLNTNASNAPPPTFGNPTATTGTTGTTGLLGNTGGMTSNTSTTGLFSNTSNTGTTGLFGNTTNNTGTGLFGNTNPNTNTNPGTGLFGNTNTNQASTSNPIGAPGSESNSNPSGAGLFGNTAGASTTSGGLFGNQGGTNVGTNSTLFGNTGVNSNTTTNSLFGGNTAGATGTSVFGQSQQQPPQQTQPQQPANSLFGSSTLGQLANQNQSLFGSQNNANKFGSSVFSSSALGTQPTTSTNFFGQRPAFSSTPTSTFPANSQPDVQQRIEAIVAAWDPSSPQCRFQHFFYNLVDPRQIGSYGRPSNATDDALWNQAIRENPDPTWYILFYISRMCSHRDVSMVPVLAVGFDDLQKRVDAQSAQAKQHTEKLKELQTRLNALAQTHVLSTTRRTTHAIQTHTLINHRLLRLVEHIHLLIPNLRSTAITPEEEALRANLERIREELSSGNGRGRLNELWALLGAVRAAKERDGSPEEVEWKVVDWDGLERLAAILGEQQQGLAHLTTVINNDLKDLEIMGGKSQNSLQESLHPNFFTSSSFRDSRR</sequence>
<keyword evidence="2" id="KW-0813">Transport</keyword>
<dbReference type="GO" id="GO:0017056">
    <property type="term" value="F:structural constituent of nuclear pore"/>
    <property type="evidence" value="ECO:0007669"/>
    <property type="project" value="TreeGrafter"/>
</dbReference>
<dbReference type="GO" id="GO:0006999">
    <property type="term" value="P:nuclear pore organization"/>
    <property type="evidence" value="ECO:0007669"/>
    <property type="project" value="TreeGrafter"/>
</dbReference>
<evidence type="ECO:0000259" key="7">
    <source>
        <dbReference type="Pfam" id="PF13874"/>
    </source>
</evidence>
<feature type="compositionally biased region" description="Polar residues" evidence="6">
    <location>
        <begin position="170"/>
        <end position="189"/>
    </location>
</feature>
<feature type="compositionally biased region" description="Polar residues" evidence="6">
    <location>
        <begin position="16"/>
        <end position="57"/>
    </location>
</feature>
<feature type="region of interest" description="Disordered" evidence="6">
    <location>
        <begin position="312"/>
        <end position="336"/>
    </location>
</feature>
<dbReference type="Pfam" id="PF13874">
    <property type="entry name" value="Nup54"/>
    <property type="match status" value="1"/>
</dbReference>
<proteinExistence type="predicted"/>
<feature type="region of interest" description="Disordered" evidence="6">
    <location>
        <begin position="234"/>
        <end position="275"/>
    </location>
</feature>
<organism evidence="8 9">
    <name type="scientific">Clathrus columnatus</name>
    <dbReference type="NCBI Taxonomy" id="1419009"/>
    <lineage>
        <taxon>Eukaryota</taxon>
        <taxon>Fungi</taxon>
        <taxon>Dikarya</taxon>
        <taxon>Basidiomycota</taxon>
        <taxon>Agaricomycotina</taxon>
        <taxon>Agaricomycetes</taxon>
        <taxon>Phallomycetidae</taxon>
        <taxon>Phallales</taxon>
        <taxon>Clathraceae</taxon>
        <taxon>Clathrus</taxon>
    </lineage>
</organism>
<dbReference type="Proteomes" id="UP001050691">
    <property type="component" value="Unassembled WGS sequence"/>
</dbReference>
<dbReference type="PANTHER" id="PTHR13000">
    <property type="entry name" value="NUCLEOPORIN P54"/>
    <property type="match status" value="1"/>
</dbReference>
<keyword evidence="9" id="KW-1185">Reference proteome</keyword>
<feature type="compositionally biased region" description="Low complexity" evidence="6">
    <location>
        <begin position="60"/>
        <end position="76"/>
    </location>
</feature>
<dbReference type="Pfam" id="PF13634">
    <property type="entry name" value="Nucleoporin_FG"/>
    <property type="match status" value="3"/>
</dbReference>
<keyword evidence="4" id="KW-0539">Nucleus</keyword>
<feature type="compositionally biased region" description="Polar residues" evidence="6">
    <location>
        <begin position="237"/>
        <end position="252"/>
    </location>
</feature>
<feature type="compositionally biased region" description="Low complexity" evidence="6">
    <location>
        <begin position="92"/>
        <end position="169"/>
    </location>
</feature>
<evidence type="ECO:0000313" key="8">
    <source>
        <dbReference type="EMBL" id="GJJ14730.1"/>
    </source>
</evidence>
<keyword evidence="3" id="KW-0653">Protein transport</keyword>
<reference evidence="8" key="1">
    <citation type="submission" date="2021-10" db="EMBL/GenBank/DDBJ databases">
        <title>De novo Genome Assembly of Clathrus columnatus (Basidiomycota, Fungi) Using Illumina and Nanopore Sequence Data.</title>
        <authorList>
            <person name="Ogiso-Tanaka E."/>
            <person name="Itagaki H."/>
            <person name="Hosoya T."/>
            <person name="Hosaka K."/>
        </authorList>
    </citation>
    <scope>NUCLEOTIDE SEQUENCE</scope>
    <source>
        <strain evidence="8">MO-923</strain>
    </source>
</reference>
<keyword evidence="3" id="KW-0906">Nuclear pore complex</keyword>
<comment type="subcellular location">
    <subcellularLocation>
        <location evidence="1">Nucleus</location>
        <location evidence="1">Nuclear pore complex</location>
    </subcellularLocation>
</comment>
<dbReference type="GO" id="GO:0006607">
    <property type="term" value="P:NLS-bearing protein import into nucleus"/>
    <property type="evidence" value="ECO:0007669"/>
    <property type="project" value="TreeGrafter"/>
</dbReference>
<name>A0AAV5AK16_9AGAM</name>
<dbReference type="Gene3D" id="1.20.5.170">
    <property type="match status" value="1"/>
</dbReference>
<keyword evidence="3" id="KW-0509">mRNA transport</keyword>
<evidence type="ECO:0000256" key="2">
    <source>
        <dbReference type="ARBA" id="ARBA00022448"/>
    </source>
</evidence>
<dbReference type="GO" id="GO:0036228">
    <property type="term" value="P:protein localization to nuclear inner membrane"/>
    <property type="evidence" value="ECO:0007669"/>
    <property type="project" value="TreeGrafter"/>
</dbReference>
<evidence type="ECO:0000256" key="3">
    <source>
        <dbReference type="ARBA" id="ARBA00023132"/>
    </source>
</evidence>
<evidence type="ECO:0000256" key="6">
    <source>
        <dbReference type="SAM" id="MobiDB-lite"/>
    </source>
</evidence>
<evidence type="ECO:0000256" key="1">
    <source>
        <dbReference type="ARBA" id="ARBA00004567"/>
    </source>
</evidence>
<dbReference type="InterPro" id="IPR024864">
    <property type="entry name" value="Nup54/Nup57/Nup44"/>
</dbReference>
<evidence type="ECO:0000256" key="4">
    <source>
        <dbReference type="ARBA" id="ARBA00023242"/>
    </source>
</evidence>
<keyword evidence="3" id="KW-0811">Translocation</keyword>
<dbReference type="InterPro" id="IPR025712">
    <property type="entry name" value="Nup54_alpha-helical_dom"/>
</dbReference>
<dbReference type="PANTHER" id="PTHR13000:SF0">
    <property type="entry name" value="NUCLEOPORIN P54"/>
    <property type="match status" value="1"/>
</dbReference>
<gene>
    <name evidence="8" type="ORF">Clacol_008997</name>
</gene>
<comment type="caution">
    <text evidence="8">The sequence shown here is derived from an EMBL/GenBank/DDBJ whole genome shotgun (WGS) entry which is preliminary data.</text>
</comment>
<feature type="coiled-coil region" evidence="5">
    <location>
        <begin position="425"/>
        <end position="459"/>
    </location>
</feature>
<dbReference type="GO" id="GO:0044613">
    <property type="term" value="C:nuclear pore central transport channel"/>
    <property type="evidence" value="ECO:0007669"/>
    <property type="project" value="TreeGrafter"/>
</dbReference>
<protein>
    <recommendedName>
        <fullName evidence="7">Nucleoporin Nup54 alpha-helical domain-containing protein</fullName>
    </recommendedName>
</protein>
<keyword evidence="5" id="KW-0175">Coiled coil</keyword>
<evidence type="ECO:0000256" key="5">
    <source>
        <dbReference type="SAM" id="Coils"/>
    </source>
</evidence>
<accession>A0AAV5AK16</accession>
<feature type="region of interest" description="Disordered" evidence="6">
    <location>
        <begin position="1"/>
        <end position="198"/>
    </location>
</feature>
<dbReference type="InterPro" id="IPR025574">
    <property type="entry name" value="Nucleoporin_FG_rpt"/>
</dbReference>
<dbReference type="AlphaFoldDB" id="A0AAV5AK16"/>
<dbReference type="EMBL" id="BPWL01000010">
    <property type="protein sequence ID" value="GJJ14730.1"/>
    <property type="molecule type" value="Genomic_DNA"/>
</dbReference>